<dbReference type="PANTHER" id="PTHR35317:SF23">
    <property type="entry name" value="OS04G0629600 PROTEIN"/>
    <property type="match status" value="1"/>
</dbReference>
<keyword evidence="3" id="KW-1185">Reference proteome</keyword>
<feature type="region of interest" description="Disordered" evidence="1">
    <location>
        <begin position="214"/>
        <end position="245"/>
    </location>
</feature>
<gene>
    <name evidence="2" type="ORF">LAZ67_8000727</name>
</gene>
<feature type="compositionally biased region" description="Acidic residues" evidence="1">
    <location>
        <begin position="216"/>
        <end position="231"/>
    </location>
</feature>
<dbReference type="EMBL" id="CP092870">
    <property type="protein sequence ID" value="UYV70816.1"/>
    <property type="molecule type" value="Genomic_DNA"/>
</dbReference>
<dbReference type="Pfam" id="PF14223">
    <property type="entry name" value="Retrotran_gag_2"/>
    <property type="match status" value="1"/>
</dbReference>
<dbReference type="PANTHER" id="PTHR35317">
    <property type="entry name" value="OS04G0629600 PROTEIN"/>
    <property type="match status" value="1"/>
</dbReference>
<organism evidence="2 3">
    <name type="scientific">Cordylochernes scorpioides</name>
    <dbReference type="NCBI Taxonomy" id="51811"/>
    <lineage>
        <taxon>Eukaryota</taxon>
        <taxon>Metazoa</taxon>
        <taxon>Ecdysozoa</taxon>
        <taxon>Arthropoda</taxon>
        <taxon>Chelicerata</taxon>
        <taxon>Arachnida</taxon>
        <taxon>Pseudoscorpiones</taxon>
        <taxon>Cheliferoidea</taxon>
        <taxon>Chernetidae</taxon>
        <taxon>Cordylochernes</taxon>
    </lineage>
</organism>
<name>A0ABY6KRK7_9ARAC</name>
<proteinExistence type="predicted"/>
<sequence>MSLHKVPGSHFNWAPRWVNHSITKLYPRSLILLRIYLENPPGEESERQKWKLKDSQAKGIITCAITDSQVSLILTCKISKQIWASLTKRYEGDIKKKSIEVQNNVSRLRMYPEESWKDYLHRSEILLENARIMGATIDDEEFIYSVIKGLPQKYNIISMQINTMNNPTLSDIKSQFSLYQERNKRCCLFENQRGAELLTSNEQDSIDYSIIKIDGPAEEETNSSSGDEESSVEIQNPASNTRYNFRHTHRPGFYYEPGLSEEECEENSIIQAPNDTLLMTQYQNHIPKTYKEAIECLQASKWTEAMKK</sequence>
<evidence type="ECO:0008006" key="4">
    <source>
        <dbReference type="Google" id="ProtNLM"/>
    </source>
</evidence>
<feature type="compositionally biased region" description="Polar residues" evidence="1">
    <location>
        <begin position="232"/>
        <end position="243"/>
    </location>
</feature>
<evidence type="ECO:0000256" key="1">
    <source>
        <dbReference type="SAM" id="MobiDB-lite"/>
    </source>
</evidence>
<accession>A0ABY6KRK7</accession>
<evidence type="ECO:0000313" key="3">
    <source>
        <dbReference type="Proteomes" id="UP001235939"/>
    </source>
</evidence>
<dbReference type="Proteomes" id="UP001235939">
    <property type="component" value="Chromosome 08"/>
</dbReference>
<evidence type="ECO:0000313" key="2">
    <source>
        <dbReference type="EMBL" id="UYV70816.1"/>
    </source>
</evidence>
<protein>
    <recommendedName>
        <fullName evidence="4">Gag protein</fullName>
    </recommendedName>
</protein>
<reference evidence="2 3" key="1">
    <citation type="submission" date="2022-01" db="EMBL/GenBank/DDBJ databases">
        <title>A chromosomal length assembly of Cordylochernes scorpioides.</title>
        <authorList>
            <person name="Zeh D."/>
            <person name="Zeh J."/>
        </authorList>
    </citation>
    <scope>NUCLEOTIDE SEQUENCE [LARGE SCALE GENOMIC DNA]</scope>
    <source>
        <strain evidence="2">IN4F17</strain>
        <tissue evidence="2">Whole Body</tissue>
    </source>
</reference>